<feature type="compositionally biased region" description="Polar residues" evidence="1">
    <location>
        <begin position="37"/>
        <end position="58"/>
    </location>
</feature>
<dbReference type="Proteomes" id="UP000271098">
    <property type="component" value="Unassembled WGS sequence"/>
</dbReference>
<accession>A0A183E4N7</accession>
<organism evidence="4">
    <name type="scientific">Gongylonema pulchrum</name>
    <dbReference type="NCBI Taxonomy" id="637853"/>
    <lineage>
        <taxon>Eukaryota</taxon>
        <taxon>Metazoa</taxon>
        <taxon>Ecdysozoa</taxon>
        <taxon>Nematoda</taxon>
        <taxon>Chromadorea</taxon>
        <taxon>Rhabditida</taxon>
        <taxon>Spirurina</taxon>
        <taxon>Spiruromorpha</taxon>
        <taxon>Spiruroidea</taxon>
        <taxon>Gongylonematidae</taxon>
        <taxon>Gongylonema</taxon>
    </lineage>
</organism>
<feature type="compositionally biased region" description="Basic and acidic residues" evidence="1">
    <location>
        <begin position="21"/>
        <end position="30"/>
    </location>
</feature>
<keyword evidence="3" id="KW-1185">Reference proteome</keyword>
<evidence type="ECO:0000256" key="1">
    <source>
        <dbReference type="SAM" id="MobiDB-lite"/>
    </source>
</evidence>
<evidence type="ECO:0000313" key="3">
    <source>
        <dbReference type="Proteomes" id="UP000271098"/>
    </source>
</evidence>
<gene>
    <name evidence="2" type="ORF">GPUH_LOCUS15929</name>
</gene>
<reference evidence="2 3" key="2">
    <citation type="submission" date="2018-11" db="EMBL/GenBank/DDBJ databases">
        <authorList>
            <consortium name="Pathogen Informatics"/>
        </authorList>
    </citation>
    <scope>NUCLEOTIDE SEQUENCE [LARGE SCALE GENOMIC DNA]</scope>
</reference>
<sequence length="104" mass="11733">MAAQAALSEYLTRVGRNHSRLSAEERELRKERRKSMPLQSSSVRQNSRSGGNGAINPNIQRYERAQLLKLRSAADKLNPKISAAIHELEIARGHRACELDKELK</sequence>
<name>A0A183E4N7_9BILA</name>
<dbReference type="AlphaFoldDB" id="A0A183E4N7"/>
<dbReference type="WBParaSite" id="GPUH_0001595001-mRNA-1">
    <property type="protein sequence ID" value="GPUH_0001595001-mRNA-1"/>
    <property type="gene ID" value="GPUH_0001595001"/>
</dbReference>
<evidence type="ECO:0000313" key="2">
    <source>
        <dbReference type="EMBL" id="VDN26946.1"/>
    </source>
</evidence>
<protein>
    <submittedName>
        <fullName evidence="4">REM-1 domain-containing protein</fullName>
    </submittedName>
</protein>
<dbReference type="EMBL" id="UYRT01083088">
    <property type="protein sequence ID" value="VDN26946.1"/>
    <property type="molecule type" value="Genomic_DNA"/>
</dbReference>
<feature type="region of interest" description="Disordered" evidence="1">
    <location>
        <begin position="14"/>
        <end position="58"/>
    </location>
</feature>
<evidence type="ECO:0000313" key="4">
    <source>
        <dbReference type="WBParaSite" id="GPUH_0001595001-mRNA-1"/>
    </source>
</evidence>
<dbReference type="OrthoDB" id="6357832at2759"/>
<proteinExistence type="predicted"/>
<reference evidence="4" key="1">
    <citation type="submission" date="2016-06" db="UniProtKB">
        <authorList>
            <consortium name="WormBaseParasite"/>
        </authorList>
    </citation>
    <scope>IDENTIFICATION</scope>
</reference>